<dbReference type="InterPro" id="IPR013216">
    <property type="entry name" value="Methyltransf_11"/>
</dbReference>
<dbReference type="GeneID" id="96009098"/>
<feature type="domain" description="Methyltransferase type 11" evidence="1">
    <location>
        <begin position="54"/>
        <end position="164"/>
    </location>
</feature>
<dbReference type="Gene3D" id="3.40.50.150">
    <property type="entry name" value="Vaccinia Virus protein VP39"/>
    <property type="match status" value="1"/>
</dbReference>
<dbReference type="AlphaFoldDB" id="A0AB34KHY8"/>
<gene>
    <name evidence="2" type="ORF">WHR41_07656</name>
</gene>
<dbReference type="CDD" id="cd02440">
    <property type="entry name" value="AdoMet_MTases"/>
    <property type="match status" value="1"/>
</dbReference>
<sequence length="286" mass="30902">MPTDFKLQDTKGTDWDALAAEYKSFSSGPATASIKSLLSRTNATLPFAQATAILDNGCGPGPITAALLETHGAELPASCPILAADFSEGMVKQVDEAKARALAAGEEGWQRVQTKVLDAMDLQGVADGSQSHVLAGWVYFMTADPNKCLSESLRVLAPGGVLACTAWEGSEWLDVMNTLKGVRPDLKLPELPKAWSDAGLLKGELERAGFREVVCEKVAVKMQFERHETLVEWLLTKLPHIVAVTKDLSEEEMGRYREAATKLCREYCPNAPGELSGRSLLAIGRK</sequence>
<dbReference type="InterPro" id="IPR029063">
    <property type="entry name" value="SAM-dependent_MTases_sf"/>
</dbReference>
<proteinExistence type="predicted"/>
<dbReference type="Pfam" id="PF08241">
    <property type="entry name" value="Methyltransf_11"/>
    <property type="match status" value="1"/>
</dbReference>
<evidence type="ECO:0000313" key="3">
    <source>
        <dbReference type="Proteomes" id="UP000803884"/>
    </source>
</evidence>
<dbReference type="SUPFAM" id="SSF53335">
    <property type="entry name" value="S-adenosyl-L-methionine-dependent methyltransferases"/>
    <property type="match status" value="1"/>
</dbReference>
<dbReference type="PANTHER" id="PTHR43591:SF24">
    <property type="entry name" value="2-METHOXY-6-POLYPRENYL-1,4-BENZOQUINOL METHYLASE, MITOCHONDRIAL"/>
    <property type="match status" value="1"/>
</dbReference>
<evidence type="ECO:0000313" key="2">
    <source>
        <dbReference type="EMBL" id="KAL1583551.1"/>
    </source>
</evidence>
<organism evidence="2 3">
    <name type="scientific">Cladosporium halotolerans</name>
    <dbReference type="NCBI Taxonomy" id="1052096"/>
    <lineage>
        <taxon>Eukaryota</taxon>
        <taxon>Fungi</taxon>
        <taxon>Dikarya</taxon>
        <taxon>Ascomycota</taxon>
        <taxon>Pezizomycotina</taxon>
        <taxon>Dothideomycetes</taxon>
        <taxon>Dothideomycetidae</taxon>
        <taxon>Cladosporiales</taxon>
        <taxon>Cladosporiaceae</taxon>
        <taxon>Cladosporium</taxon>
    </lineage>
</organism>
<accession>A0AB34KHY8</accession>
<dbReference type="PANTHER" id="PTHR43591">
    <property type="entry name" value="METHYLTRANSFERASE"/>
    <property type="match status" value="1"/>
</dbReference>
<dbReference type="RefSeq" id="XP_069226658.1">
    <property type="nucleotide sequence ID" value="XM_069376260.1"/>
</dbReference>
<evidence type="ECO:0000259" key="1">
    <source>
        <dbReference type="Pfam" id="PF08241"/>
    </source>
</evidence>
<protein>
    <recommendedName>
        <fullName evidence="1">Methyltransferase type 11 domain-containing protein</fullName>
    </recommendedName>
</protein>
<dbReference type="EMBL" id="JAAQHG020000034">
    <property type="protein sequence ID" value="KAL1583551.1"/>
    <property type="molecule type" value="Genomic_DNA"/>
</dbReference>
<dbReference type="GO" id="GO:0008757">
    <property type="term" value="F:S-adenosylmethionine-dependent methyltransferase activity"/>
    <property type="evidence" value="ECO:0007669"/>
    <property type="project" value="InterPro"/>
</dbReference>
<keyword evidence="3" id="KW-1185">Reference proteome</keyword>
<dbReference type="Proteomes" id="UP000803884">
    <property type="component" value="Unassembled WGS sequence"/>
</dbReference>
<reference evidence="2 3" key="1">
    <citation type="journal article" date="2020" name="Microbiol. Resour. Announc.">
        <title>Draft Genome Sequence of a Cladosporium Species Isolated from the Mesophotic Ascidian Didemnum maculosum.</title>
        <authorList>
            <person name="Gioti A."/>
            <person name="Siaperas R."/>
            <person name="Nikolaivits E."/>
            <person name="Le Goff G."/>
            <person name="Ouazzani J."/>
            <person name="Kotoulas G."/>
            <person name="Topakas E."/>
        </authorList>
    </citation>
    <scope>NUCLEOTIDE SEQUENCE [LARGE SCALE GENOMIC DNA]</scope>
    <source>
        <strain evidence="2 3">TM138-S3</strain>
    </source>
</reference>
<name>A0AB34KHY8_9PEZI</name>
<comment type="caution">
    <text evidence="2">The sequence shown here is derived from an EMBL/GenBank/DDBJ whole genome shotgun (WGS) entry which is preliminary data.</text>
</comment>